<dbReference type="SUPFAM" id="SSF53187">
    <property type="entry name" value="Zn-dependent exopeptidases"/>
    <property type="match status" value="1"/>
</dbReference>
<sequence length="391" mass="41077">MPVAPTTPSARDILERLIAFDTTSANSNLALTHYVQSLLADAGITSHLIPDASGQKANLWAQTGPENTPGVILSGHVDTVPVEGQTWTKPPFQLTTEGTRLYGRGTTDMKGFDACAIACMIAAARDDLRVPIILALSYDEEIGCRGVGPMIDAMAGWPTKPRLCIVGEPTSMEAAIGHKGKVALRVTCTGRSAHSSSAPHALNAIHLAMDFGAAVRALQTDIAQSGPFDADYDVPYSTLHIGKINGGVQVNVVANTCVIDMEIRSLAGHDPAHLIAHLQTAADVITAPHRADFPEAGIGIERLWDYPGLGTPPDADVVSFVKRLTGGNAHLKVAYGTEGGIFAQTLGLPTVVCGPGAMAQGHMPDEYIEIAQLDCCTAMLDALRAQCVAGF</sequence>
<evidence type="ECO:0000256" key="6">
    <source>
        <dbReference type="ARBA" id="ARBA00022723"/>
    </source>
</evidence>
<keyword evidence="6" id="KW-0479">Metal-binding</keyword>
<evidence type="ECO:0000313" key="12">
    <source>
        <dbReference type="Proteomes" id="UP000183002"/>
    </source>
</evidence>
<dbReference type="AlphaFoldDB" id="A0A1H8F9G0"/>
<comment type="similarity">
    <text evidence="2">Belongs to the peptidase M20A family. ArgE subfamily.</text>
</comment>
<dbReference type="InterPro" id="IPR002933">
    <property type="entry name" value="Peptidase_M20"/>
</dbReference>
<evidence type="ECO:0000256" key="5">
    <source>
        <dbReference type="ARBA" id="ARBA00022605"/>
    </source>
</evidence>
<proteinExistence type="inferred from homology"/>
<keyword evidence="9" id="KW-0170">Cobalt</keyword>
<dbReference type="Proteomes" id="UP000183002">
    <property type="component" value="Unassembled WGS sequence"/>
</dbReference>
<evidence type="ECO:0000256" key="1">
    <source>
        <dbReference type="ARBA" id="ARBA00001947"/>
    </source>
</evidence>
<evidence type="ECO:0000256" key="2">
    <source>
        <dbReference type="ARBA" id="ARBA00005691"/>
    </source>
</evidence>
<accession>A0A1H8F9G0</accession>
<dbReference type="PANTHER" id="PTHR43808">
    <property type="entry name" value="ACETYLORNITHINE DEACETYLASE"/>
    <property type="match status" value="1"/>
</dbReference>
<dbReference type="Pfam" id="PF01546">
    <property type="entry name" value="Peptidase_M20"/>
    <property type="match status" value="1"/>
</dbReference>
<protein>
    <submittedName>
        <fullName evidence="11">Acetylornithine deacetylase</fullName>
    </submittedName>
</protein>
<evidence type="ECO:0000256" key="4">
    <source>
        <dbReference type="ARBA" id="ARBA00022571"/>
    </source>
</evidence>
<keyword evidence="5" id="KW-0028">Amino-acid biosynthesis</keyword>
<dbReference type="InterPro" id="IPR036264">
    <property type="entry name" value="Bact_exopeptidase_dim_dom"/>
</dbReference>
<dbReference type="Gene3D" id="3.30.70.360">
    <property type="match status" value="1"/>
</dbReference>
<dbReference type="CDD" id="cd03894">
    <property type="entry name" value="M20_ArgE"/>
    <property type="match status" value="1"/>
</dbReference>
<evidence type="ECO:0000256" key="8">
    <source>
        <dbReference type="ARBA" id="ARBA00022833"/>
    </source>
</evidence>
<dbReference type="GO" id="GO:0046872">
    <property type="term" value="F:metal ion binding"/>
    <property type="evidence" value="ECO:0007669"/>
    <property type="project" value="UniProtKB-KW"/>
</dbReference>
<dbReference type="InterPro" id="IPR001261">
    <property type="entry name" value="ArgE/DapE_CS"/>
</dbReference>
<keyword evidence="4" id="KW-0055">Arginine biosynthesis</keyword>
<comment type="cofactor">
    <cofactor evidence="1">
        <name>Zn(2+)</name>
        <dbReference type="ChEBI" id="CHEBI:29105"/>
    </cofactor>
</comment>
<dbReference type="Gene3D" id="3.40.630.10">
    <property type="entry name" value="Zn peptidases"/>
    <property type="match status" value="1"/>
</dbReference>
<dbReference type="NCBIfam" id="TIGR01892">
    <property type="entry name" value="AcOrn-deacetyl"/>
    <property type="match status" value="1"/>
</dbReference>
<dbReference type="GO" id="GO:0006526">
    <property type="term" value="P:L-arginine biosynthetic process"/>
    <property type="evidence" value="ECO:0007669"/>
    <property type="project" value="UniProtKB-KW"/>
</dbReference>
<dbReference type="PROSITE" id="PS00759">
    <property type="entry name" value="ARGE_DAPE_CPG2_2"/>
    <property type="match status" value="1"/>
</dbReference>
<reference evidence="11 12" key="1">
    <citation type="submission" date="2016-10" db="EMBL/GenBank/DDBJ databases">
        <authorList>
            <person name="de Groot N.N."/>
        </authorList>
    </citation>
    <scope>NUCLEOTIDE SEQUENCE [LARGE SCALE GENOMIC DNA]</scope>
    <source>
        <strain evidence="11 12">CGMCC 1.10836</strain>
    </source>
</reference>
<keyword evidence="3" id="KW-0963">Cytoplasm</keyword>
<dbReference type="InterPro" id="IPR010169">
    <property type="entry name" value="AcOrn-deacetyl"/>
</dbReference>
<dbReference type="NCBIfam" id="NF005710">
    <property type="entry name" value="PRK07522.1"/>
    <property type="match status" value="1"/>
</dbReference>
<organism evidence="11 12">
    <name type="scientific">Pseudorhodobacter antarcticus</name>
    <dbReference type="NCBI Taxonomy" id="1077947"/>
    <lineage>
        <taxon>Bacteria</taxon>
        <taxon>Pseudomonadati</taxon>
        <taxon>Pseudomonadota</taxon>
        <taxon>Alphaproteobacteria</taxon>
        <taxon>Rhodobacterales</taxon>
        <taxon>Paracoccaceae</taxon>
        <taxon>Pseudorhodobacter</taxon>
    </lineage>
</organism>
<dbReference type="STRING" id="1077947.SAMN05216227_101079"/>
<dbReference type="InterPro" id="IPR050072">
    <property type="entry name" value="Peptidase_M20A"/>
</dbReference>
<dbReference type="RefSeq" id="WP_050520540.1">
    <property type="nucleotide sequence ID" value="NZ_FOCO01000010.1"/>
</dbReference>
<keyword evidence="12" id="KW-1185">Reference proteome</keyword>
<evidence type="ECO:0000313" key="11">
    <source>
        <dbReference type="EMBL" id="SEN28463.1"/>
    </source>
</evidence>
<dbReference type="EMBL" id="FOCO01000010">
    <property type="protein sequence ID" value="SEN28463.1"/>
    <property type="molecule type" value="Genomic_DNA"/>
</dbReference>
<dbReference type="Pfam" id="PF07687">
    <property type="entry name" value="M20_dimer"/>
    <property type="match status" value="1"/>
</dbReference>
<dbReference type="OrthoDB" id="9809784at2"/>
<dbReference type="SUPFAM" id="SSF55031">
    <property type="entry name" value="Bacterial exopeptidase dimerisation domain"/>
    <property type="match status" value="1"/>
</dbReference>
<evidence type="ECO:0000256" key="7">
    <source>
        <dbReference type="ARBA" id="ARBA00022801"/>
    </source>
</evidence>
<keyword evidence="7" id="KW-0378">Hydrolase</keyword>
<dbReference type="InterPro" id="IPR011650">
    <property type="entry name" value="Peptidase_M20_dimer"/>
</dbReference>
<evidence type="ECO:0000256" key="3">
    <source>
        <dbReference type="ARBA" id="ARBA00022490"/>
    </source>
</evidence>
<dbReference type="GO" id="GO:0008777">
    <property type="term" value="F:acetylornithine deacetylase activity"/>
    <property type="evidence" value="ECO:0007669"/>
    <property type="project" value="TreeGrafter"/>
</dbReference>
<name>A0A1H8F9G0_9RHOB</name>
<feature type="domain" description="Peptidase M20 dimerisation" evidence="10">
    <location>
        <begin position="176"/>
        <end position="284"/>
    </location>
</feature>
<dbReference type="PANTHER" id="PTHR43808:SF31">
    <property type="entry name" value="N-ACETYL-L-CITRULLINE DEACETYLASE"/>
    <property type="match status" value="1"/>
</dbReference>
<evidence type="ECO:0000259" key="10">
    <source>
        <dbReference type="Pfam" id="PF07687"/>
    </source>
</evidence>
<keyword evidence="8" id="KW-0862">Zinc</keyword>
<gene>
    <name evidence="11" type="ORF">SAMN05216227_101079</name>
</gene>
<evidence type="ECO:0000256" key="9">
    <source>
        <dbReference type="ARBA" id="ARBA00023285"/>
    </source>
</evidence>